<reference evidence="13" key="1">
    <citation type="submission" date="2017-04" db="EMBL/GenBank/DDBJ databases">
        <authorList>
            <person name="Varghese N."/>
            <person name="Submissions S."/>
        </authorList>
    </citation>
    <scope>NUCLEOTIDE SEQUENCE [LARGE SCALE GENOMIC DNA]</scope>
    <source>
        <strain evidence="13">USBA 82</strain>
    </source>
</reference>
<evidence type="ECO:0000313" key="12">
    <source>
        <dbReference type="EMBL" id="SMG08218.1"/>
    </source>
</evidence>
<dbReference type="InterPro" id="IPR008991">
    <property type="entry name" value="Translation_prot_SH3-like_sf"/>
</dbReference>
<evidence type="ECO:0000256" key="5">
    <source>
        <dbReference type="ARBA" id="ARBA00022768"/>
    </source>
</evidence>
<dbReference type="AlphaFoldDB" id="A0A1X7I1H7"/>
<dbReference type="STRING" id="561720.SAMN06275492_10117"/>
<dbReference type="SMART" id="SM00841">
    <property type="entry name" value="Elong-fact-P_C"/>
    <property type="match status" value="1"/>
</dbReference>
<evidence type="ECO:0000256" key="2">
    <source>
        <dbReference type="ARBA" id="ARBA00004815"/>
    </source>
</evidence>
<dbReference type="InterPro" id="IPR015365">
    <property type="entry name" value="Elong-fact-P_C"/>
</dbReference>
<dbReference type="InterPro" id="IPR014722">
    <property type="entry name" value="Rib_uL2_dom2"/>
</dbReference>
<dbReference type="FunFam" id="2.30.30.30:FF:000003">
    <property type="entry name" value="Elongation factor P"/>
    <property type="match status" value="1"/>
</dbReference>
<dbReference type="PIRSF" id="PIRSF005901">
    <property type="entry name" value="EF-P"/>
    <property type="match status" value="1"/>
</dbReference>
<dbReference type="SUPFAM" id="SSF50104">
    <property type="entry name" value="Translation proteins SH3-like domain"/>
    <property type="match status" value="1"/>
</dbReference>
<dbReference type="InterPro" id="IPR011768">
    <property type="entry name" value="Transl_elongation_fac_P"/>
</dbReference>
<keyword evidence="5 7" id="KW-0251">Elongation factor</keyword>
<evidence type="ECO:0000256" key="1">
    <source>
        <dbReference type="ARBA" id="ARBA00004496"/>
    </source>
</evidence>
<dbReference type="InterPro" id="IPR001059">
    <property type="entry name" value="Transl_elong_P/YeiP_cen"/>
</dbReference>
<dbReference type="CDD" id="cd04470">
    <property type="entry name" value="S1_EF-P_repeat_1"/>
    <property type="match status" value="1"/>
</dbReference>
<evidence type="ECO:0000256" key="6">
    <source>
        <dbReference type="ARBA" id="ARBA00022917"/>
    </source>
</evidence>
<proteinExistence type="inferred from homology"/>
<comment type="function">
    <text evidence="7">Involved in peptide bond synthesis. Stimulates efficient translation and peptide-bond synthesis on native or reconstituted 70S ribosomes in vitro. Probably functions indirectly by altering the affinity of the ribosome for aminoacyl-tRNA, thus increasing their reactivity as acceptors for peptidyl transferase.</text>
</comment>
<dbReference type="Pfam" id="PF01132">
    <property type="entry name" value="EFP"/>
    <property type="match status" value="1"/>
</dbReference>
<dbReference type="InterPro" id="IPR012340">
    <property type="entry name" value="NA-bd_OB-fold"/>
</dbReference>
<evidence type="ECO:0000259" key="10">
    <source>
        <dbReference type="SMART" id="SM00841"/>
    </source>
</evidence>
<dbReference type="RefSeq" id="WP_085543325.1">
    <property type="nucleotide sequence ID" value="NZ_FXBB01000001.1"/>
</dbReference>
<comment type="subcellular location">
    <subcellularLocation>
        <location evidence="1 7">Cytoplasm</location>
    </subcellularLocation>
</comment>
<dbReference type="PANTHER" id="PTHR30053:SF12">
    <property type="entry name" value="ELONGATION FACTOR P (EF-P) FAMILY PROTEIN"/>
    <property type="match status" value="1"/>
</dbReference>
<dbReference type="OrthoDB" id="9801844at2"/>
<comment type="pathway">
    <text evidence="2 7">Protein biosynthesis; polypeptide chain elongation.</text>
</comment>
<dbReference type="PROSITE" id="PS01275">
    <property type="entry name" value="EFP"/>
    <property type="match status" value="1"/>
</dbReference>
<dbReference type="CDD" id="cd05794">
    <property type="entry name" value="S1_EF-P_repeat_2"/>
    <property type="match status" value="1"/>
</dbReference>
<dbReference type="InterPro" id="IPR013185">
    <property type="entry name" value="Transl_elong_KOW-like"/>
</dbReference>
<dbReference type="Pfam" id="PF09285">
    <property type="entry name" value="Elong-fact-P_C"/>
    <property type="match status" value="1"/>
</dbReference>
<evidence type="ECO:0000256" key="7">
    <source>
        <dbReference type="HAMAP-Rule" id="MF_00141"/>
    </source>
</evidence>
<evidence type="ECO:0000256" key="3">
    <source>
        <dbReference type="ARBA" id="ARBA00009479"/>
    </source>
</evidence>
<dbReference type="Pfam" id="PF08207">
    <property type="entry name" value="EFP_N"/>
    <property type="match status" value="1"/>
</dbReference>
<dbReference type="UniPathway" id="UPA00345"/>
<dbReference type="SMART" id="SM01185">
    <property type="entry name" value="EFP"/>
    <property type="match status" value="1"/>
</dbReference>
<dbReference type="GO" id="GO:0043043">
    <property type="term" value="P:peptide biosynthetic process"/>
    <property type="evidence" value="ECO:0007669"/>
    <property type="project" value="InterPro"/>
</dbReference>
<dbReference type="NCBIfam" id="NF001810">
    <property type="entry name" value="PRK00529.1"/>
    <property type="match status" value="1"/>
</dbReference>
<keyword evidence="4 7" id="KW-0963">Cytoplasm</keyword>
<gene>
    <name evidence="7" type="primary">efp</name>
    <name evidence="12" type="ORF">SAMN06275492_10117</name>
</gene>
<accession>A0A1X7I1H7</accession>
<evidence type="ECO:0000256" key="4">
    <source>
        <dbReference type="ARBA" id="ARBA00022490"/>
    </source>
</evidence>
<evidence type="ECO:0000313" key="13">
    <source>
        <dbReference type="Proteomes" id="UP000193355"/>
    </source>
</evidence>
<dbReference type="NCBIfam" id="TIGR00038">
    <property type="entry name" value="efp"/>
    <property type="match status" value="1"/>
</dbReference>
<sequence length="190" mass="21253">MAQVVDTSKFYPGIKISWQNGMWEVVEFQHHKMGRGGAVVKTKLRNIDTGSIIENSFRSGEKFDRIVFEQKAAQFLYQEGDSYVFMDMENYDQVYLSSDTLGRAVKYLIDNLEVTLETFGERIMGVELPNSVVLKIVDTSPNFKGDTASGGGKPAVTETGLTVTVPMFVEVGEDIVVDTRTGDYLERAKK</sequence>
<evidence type="ECO:0000256" key="8">
    <source>
        <dbReference type="NCBIfam" id="TIGR00038"/>
    </source>
</evidence>
<dbReference type="GO" id="GO:0003746">
    <property type="term" value="F:translation elongation factor activity"/>
    <property type="evidence" value="ECO:0007669"/>
    <property type="project" value="UniProtKB-UniRule"/>
</dbReference>
<comment type="similarity">
    <text evidence="3 7 9">Belongs to the elongation factor P family.</text>
</comment>
<dbReference type="FunFam" id="2.40.50.140:FF:000009">
    <property type="entry name" value="Elongation factor P"/>
    <property type="match status" value="1"/>
</dbReference>
<keyword evidence="6 7" id="KW-0648">Protein biosynthesis</keyword>
<name>A0A1X7I1H7_9BACT</name>
<feature type="domain" description="Translation elongation factor P/YeiP central" evidence="11">
    <location>
        <begin position="70"/>
        <end position="124"/>
    </location>
</feature>
<dbReference type="EMBL" id="FXBB01000001">
    <property type="protein sequence ID" value="SMG08218.1"/>
    <property type="molecule type" value="Genomic_DNA"/>
</dbReference>
<dbReference type="Proteomes" id="UP000193355">
    <property type="component" value="Unassembled WGS sequence"/>
</dbReference>
<keyword evidence="13" id="KW-1185">Reference proteome</keyword>
<dbReference type="PANTHER" id="PTHR30053">
    <property type="entry name" value="ELONGATION FACTOR P"/>
    <property type="match status" value="1"/>
</dbReference>
<dbReference type="HAMAP" id="MF_00141">
    <property type="entry name" value="EF_P"/>
    <property type="match status" value="1"/>
</dbReference>
<dbReference type="InterPro" id="IPR020599">
    <property type="entry name" value="Transl_elong_fac_P/YeiP"/>
</dbReference>
<dbReference type="GO" id="GO:0005829">
    <property type="term" value="C:cytosol"/>
    <property type="evidence" value="ECO:0007669"/>
    <property type="project" value="UniProtKB-ARBA"/>
</dbReference>
<dbReference type="InterPro" id="IPR013852">
    <property type="entry name" value="Transl_elong_P/YeiP_CS"/>
</dbReference>
<evidence type="ECO:0000256" key="9">
    <source>
        <dbReference type="RuleBase" id="RU004389"/>
    </source>
</evidence>
<dbReference type="Gene3D" id="2.40.50.140">
    <property type="entry name" value="Nucleic acid-binding proteins"/>
    <property type="match status" value="2"/>
</dbReference>
<dbReference type="FunFam" id="2.40.50.140:FF:000004">
    <property type="entry name" value="Elongation factor P"/>
    <property type="match status" value="1"/>
</dbReference>
<protein>
    <recommendedName>
        <fullName evidence="7 8">Elongation factor P</fullName>
        <shortName evidence="7">EF-P</shortName>
    </recommendedName>
</protein>
<evidence type="ECO:0000259" key="11">
    <source>
        <dbReference type="SMART" id="SM01185"/>
    </source>
</evidence>
<organism evidence="12 13">
    <name type="scientific">Dethiosulfovibrio salsuginis</name>
    <dbReference type="NCBI Taxonomy" id="561720"/>
    <lineage>
        <taxon>Bacteria</taxon>
        <taxon>Thermotogati</taxon>
        <taxon>Synergistota</taxon>
        <taxon>Synergistia</taxon>
        <taxon>Synergistales</taxon>
        <taxon>Dethiosulfovibrionaceae</taxon>
        <taxon>Dethiosulfovibrio</taxon>
    </lineage>
</organism>
<dbReference type="Gene3D" id="2.30.30.30">
    <property type="match status" value="1"/>
</dbReference>
<feature type="domain" description="Elongation factor P C-terminal" evidence="10">
    <location>
        <begin position="132"/>
        <end position="187"/>
    </location>
</feature>
<dbReference type="SUPFAM" id="SSF50249">
    <property type="entry name" value="Nucleic acid-binding proteins"/>
    <property type="match status" value="2"/>
</dbReference>